<organism evidence="2 3">
    <name type="scientific">Junco hyemalis</name>
    <name type="common">Dark-eyed junco</name>
    <dbReference type="NCBI Taxonomy" id="40217"/>
    <lineage>
        <taxon>Eukaryota</taxon>
        <taxon>Metazoa</taxon>
        <taxon>Chordata</taxon>
        <taxon>Craniata</taxon>
        <taxon>Vertebrata</taxon>
        <taxon>Euteleostomi</taxon>
        <taxon>Archelosauria</taxon>
        <taxon>Archosauria</taxon>
        <taxon>Dinosauria</taxon>
        <taxon>Saurischia</taxon>
        <taxon>Theropoda</taxon>
        <taxon>Coelurosauria</taxon>
        <taxon>Aves</taxon>
        <taxon>Neognathae</taxon>
        <taxon>Neoaves</taxon>
        <taxon>Telluraves</taxon>
        <taxon>Australaves</taxon>
        <taxon>Passeriformes</taxon>
        <taxon>Passerellidae</taxon>
        <taxon>Junco</taxon>
    </lineage>
</organism>
<protein>
    <recommendedName>
        <fullName evidence="1">KRAB domain-containing protein</fullName>
    </recommendedName>
</protein>
<accession>A0A8C5J9M4</accession>
<dbReference type="InterPro" id="IPR036051">
    <property type="entry name" value="KRAB_dom_sf"/>
</dbReference>
<dbReference type="Ensembl" id="ENSJHYT00000019270.1">
    <property type="protein sequence ID" value="ENSJHYP00000015968.1"/>
    <property type="gene ID" value="ENSJHYG00000012257.1"/>
</dbReference>
<dbReference type="Pfam" id="PF01352">
    <property type="entry name" value="KRAB"/>
    <property type="match status" value="1"/>
</dbReference>
<dbReference type="AlphaFoldDB" id="A0A8C5J9M4"/>
<reference evidence="2" key="1">
    <citation type="submission" date="2025-08" db="UniProtKB">
        <authorList>
            <consortium name="Ensembl"/>
        </authorList>
    </citation>
    <scope>IDENTIFICATION</scope>
</reference>
<name>A0A8C5J9M4_JUNHY</name>
<evidence type="ECO:0000313" key="3">
    <source>
        <dbReference type="Proteomes" id="UP000694408"/>
    </source>
</evidence>
<dbReference type="SUPFAM" id="SSF109640">
    <property type="entry name" value="KRAB domain (Kruppel-associated box)"/>
    <property type="match status" value="1"/>
</dbReference>
<evidence type="ECO:0000259" key="1">
    <source>
        <dbReference type="Pfam" id="PF01352"/>
    </source>
</evidence>
<evidence type="ECO:0000313" key="2">
    <source>
        <dbReference type="Ensembl" id="ENSJHYP00000015968.1"/>
    </source>
</evidence>
<proteinExistence type="predicted"/>
<dbReference type="GO" id="GO:0006355">
    <property type="term" value="P:regulation of DNA-templated transcription"/>
    <property type="evidence" value="ECO:0007669"/>
    <property type="project" value="InterPro"/>
</dbReference>
<dbReference type="Proteomes" id="UP000694408">
    <property type="component" value="Unplaced"/>
</dbReference>
<keyword evidence="3" id="KW-1185">Reference proteome</keyword>
<reference evidence="2" key="2">
    <citation type="submission" date="2025-09" db="UniProtKB">
        <authorList>
            <consortium name="Ensembl"/>
        </authorList>
    </citation>
    <scope>IDENTIFICATION</scope>
</reference>
<dbReference type="InterPro" id="IPR001909">
    <property type="entry name" value="KRAB"/>
</dbReference>
<sequence length="90" mass="9619">PGPPSPPPGRAEWDALTAEQRELYRDVLSDTYELLTSLGNPGNLLGLSVELGGCGTSHTSIRALRNKSLSGSSFGFSLAFPTSQRCFHAR</sequence>
<feature type="domain" description="KRAB" evidence="1">
    <location>
        <begin position="11"/>
        <end position="39"/>
    </location>
</feature>
<dbReference type="Gene3D" id="6.10.140.140">
    <property type="match status" value="1"/>
</dbReference>